<dbReference type="EMBL" id="JAXCGZ010023139">
    <property type="protein sequence ID" value="KAK7016448.1"/>
    <property type="molecule type" value="Genomic_DNA"/>
</dbReference>
<keyword evidence="2" id="KW-1185">Reference proteome</keyword>
<protein>
    <submittedName>
        <fullName evidence="1">Uncharacterized protein</fullName>
    </submittedName>
</protein>
<dbReference type="AlphaFoldDB" id="A0AAN8WIG5"/>
<accession>A0AAN8WIG5</accession>
<evidence type="ECO:0000313" key="2">
    <source>
        <dbReference type="Proteomes" id="UP001381693"/>
    </source>
</evidence>
<sequence length="52" mass="6164">MTHRGTWKQSCFLRHPRRKRAPRFKAVPKHNPTPRITGYMVNLTGKAFPCRM</sequence>
<organism evidence="1 2">
    <name type="scientific">Halocaridina rubra</name>
    <name type="common">Hawaiian red shrimp</name>
    <dbReference type="NCBI Taxonomy" id="373956"/>
    <lineage>
        <taxon>Eukaryota</taxon>
        <taxon>Metazoa</taxon>
        <taxon>Ecdysozoa</taxon>
        <taxon>Arthropoda</taxon>
        <taxon>Crustacea</taxon>
        <taxon>Multicrustacea</taxon>
        <taxon>Malacostraca</taxon>
        <taxon>Eumalacostraca</taxon>
        <taxon>Eucarida</taxon>
        <taxon>Decapoda</taxon>
        <taxon>Pleocyemata</taxon>
        <taxon>Caridea</taxon>
        <taxon>Atyoidea</taxon>
        <taxon>Atyidae</taxon>
        <taxon>Halocaridina</taxon>
    </lineage>
</organism>
<name>A0AAN8WIG5_HALRR</name>
<proteinExistence type="predicted"/>
<dbReference type="Proteomes" id="UP001381693">
    <property type="component" value="Unassembled WGS sequence"/>
</dbReference>
<gene>
    <name evidence="1" type="ORF">SK128_002517</name>
</gene>
<reference evidence="1 2" key="1">
    <citation type="submission" date="2023-11" db="EMBL/GenBank/DDBJ databases">
        <title>Halocaridina rubra genome assembly.</title>
        <authorList>
            <person name="Smith C."/>
        </authorList>
    </citation>
    <scope>NUCLEOTIDE SEQUENCE [LARGE SCALE GENOMIC DNA]</scope>
    <source>
        <strain evidence="1">EP-1</strain>
        <tissue evidence="1">Whole</tissue>
    </source>
</reference>
<comment type="caution">
    <text evidence="1">The sequence shown here is derived from an EMBL/GenBank/DDBJ whole genome shotgun (WGS) entry which is preliminary data.</text>
</comment>
<evidence type="ECO:0000313" key="1">
    <source>
        <dbReference type="EMBL" id="KAK7016448.1"/>
    </source>
</evidence>